<organism evidence="2 3">
    <name type="scientific">Trifolium medium</name>
    <dbReference type="NCBI Taxonomy" id="97028"/>
    <lineage>
        <taxon>Eukaryota</taxon>
        <taxon>Viridiplantae</taxon>
        <taxon>Streptophyta</taxon>
        <taxon>Embryophyta</taxon>
        <taxon>Tracheophyta</taxon>
        <taxon>Spermatophyta</taxon>
        <taxon>Magnoliopsida</taxon>
        <taxon>eudicotyledons</taxon>
        <taxon>Gunneridae</taxon>
        <taxon>Pentapetalae</taxon>
        <taxon>rosids</taxon>
        <taxon>fabids</taxon>
        <taxon>Fabales</taxon>
        <taxon>Fabaceae</taxon>
        <taxon>Papilionoideae</taxon>
        <taxon>50 kb inversion clade</taxon>
        <taxon>NPAAA clade</taxon>
        <taxon>Hologalegina</taxon>
        <taxon>IRL clade</taxon>
        <taxon>Trifolieae</taxon>
        <taxon>Trifolium</taxon>
    </lineage>
</organism>
<dbReference type="Proteomes" id="UP000265520">
    <property type="component" value="Unassembled WGS sequence"/>
</dbReference>
<feature type="region of interest" description="Disordered" evidence="1">
    <location>
        <begin position="1"/>
        <end position="87"/>
    </location>
</feature>
<evidence type="ECO:0000313" key="3">
    <source>
        <dbReference type="Proteomes" id="UP000265520"/>
    </source>
</evidence>
<proteinExistence type="predicted"/>
<feature type="unsure residue" description="D or N" evidence="2">
    <location>
        <position position="146"/>
    </location>
</feature>
<evidence type="ECO:0000313" key="2">
    <source>
        <dbReference type="EMBL" id="MCI03905.1"/>
    </source>
</evidence>
<protein>
    <submittedName>
        <fullName evidence="2">Uncharacterized protein</fullName>
    </submittedName>
</protein>
<feature type="compositionally biased region" description="Polar residues" evidence="1">
    <location>
        <begin position="1"/>
        <end position="15"/>
    </location>
</feature>
<keyword evidence="3" id="KW-1185">Reference proteome</keyword>
<evidence type="ECO:0000256" key="1">
    <source>
        <dbReference type="SAM" id="MobiDB-lite"/>
    </source>
</evidence>
<comment type="caution">
    <text evidence="2">The sequence shown here is derived from an EMBL/GenBank/DDBJ whole genome shotgun (WGS) entry which is preliminary data.</text>
</comment>
<gene>
    <name evidence="2" type="ORF">A2U01_0024946</name>
</gene>
<dbReference type="EMBL" id="LXQA010053646">
    <property type="protein sequence ID" value="MCI03905.1"/>
    <property type="molecule type" value="Genomic_DNA"/>
</dbReference>
<dbReference type="AlphaFoldDB" id="A0A392NZF0"/>
<name>A0A392NZF0_9FABA</name>
<sequence length="255" mass="27585">MSTSTKSSPIKSNVPKSPPQEVLFSKITEATPITTVLPEGSTKKKKNSSKKEKSQVSKSTSPLATVKELKHRSKKTKSKSRSKTTHTMHELYVESLDDSNVDPVVVTSVNTTVNLSDEIVKGSETLSLENPKPAENLGEIDLGCSDVNKEVDGAPTKATNESVMESSKESIPRTDAASDAMPSAREEGLENTVIPDSPKIVTVTEKEKATETPMTGDVYDDNTVVLSHSDESLKTVSEDIEFDGAEKNKVVTTRF</sequence>
<feature type="compositionally biased region" description="Basic residues" evidence="1">
    <location>
        <begin position="69"/>
        <end position="86"/>
    </location>
</feature>
<feature type="region of interest" description="Disordered" evidence="1">
    <location>
        <begin position="146"/>
        <end position="197"/>
    </location>
</feature>
<accession>A0A392NZF0</accession>
<reference evidence="2 3" key="1">
    <citation type="journal article" date="2018" name="Front. Plant Sci.">
        <title>Red Clover (Trifolium pratense) and Zigzag Clover (T. medium) - A Picture of Genomic Similarities and Differences.</title>
        <authorList>
            <person name="Dluhosova J."/>
            <person name="Istvanek J."/>
            <person name="Nedelnik J."/>
            <person name="Repkova J."/>
        </authorList>
    </citation>
    <scope>NUCLEOTIDE SEQUENCE [LARGE SCALE GENOMIC DNA]</scope>
    <source>
        <strain evidence="3">cv. 10/8</strain>
        <tissue evidence="2">Leaf</tissue>
    </source>
</reference>